<dbReference type="OrthoDB" id="9805367at2"/>
<dbReference type="PANTHER" id="PTHR38469">
    <property type="entry name" value="PERIPLASMIC PEPTIDASE SUBFAMILY S1B"/>
    <property type="match status" value="1"/>
</dbReference>
<keyword evidence="6 7" id="KW-0720">Serine protease</keyword>
<evidence type="ECO:0000256" key="5">
    <source>
        <dbReference type="ARBA" id="ARBA00022801"/>
    </source>
</evidence>
<dbReference type="InterPro" id="IPR019500">
    <property type="entry name" value="Pep_S46"/>
</dbReference>
<dbReference type="AlphaFoldDB" id="A0A2S8AEU3"/>
<dbReference type="EC" id="3.4.14.-" evidence="7"/>
<dbReference type="RefSeq" id="WP_105246250.1">
    <property type="nucleotide sequence ID" value="NZ_PSZM01000025.1"/>
</dbReference>
<gene>
    <name evidence="8" type="ORF">C4S77_04015</name>
</gene>
<keyword evidence="3 7" id="KW-0645">Protease</keyword>
<dbReference type="GO" id="GO:0043171">
    <property type="term" value="P:peptide catabolic process"/>
    <property type="evidence" value="ECO:0007669"/>
    <property type="project" value="UniProtKB-UniRule"/>
</dbReference>
<keyword evidence="9" id="KW-1185">Reference proteome</keyword>
<dbReference type="EMBL" id="PSZM01000025">
    <property type="protein sequence ID" value="PQL94139.1"/>
    <property type="molecule type" value="Genomic_DNA"/>
</dbReference>
<protein>
    <recommendedName>
        <fullName evidence="7">Dipeptidyl-peptidase</fullName>
        <ecNumber evidence="7">3.4.14.-</ecNumber>
    </recommendedName>
</protein>
<organism evidence="8 9">
    <name type="scientific">Apibacter adventoris</name>
    <dbReference type="NCBI Taxonomy" id="1679466"/>
    <lineage>
        <taxon>Bacteria</taxon>
        <taxon>Pseudomonadati</taxon>
        <taxon>Bacteroidota</taxon>
        <taxon>Flavobacteriia</taxon>
        <taxon>Flavobacteriales</taxon>
        <taxon>Weeksellaceae</taxon>
        <taxon>Apibacter</taxon>
    </lineage>
</organism>
<dbReference type="InterPro" id="IPR009003">
    <property type="entry name" value="Peptidase_S1_PA"/>
</dbReference>
<evidence type="ECO:0000256" key="7">
    <source>
        <dbReference type="RuleBase" id="RU366067"/>
    </source>
</evidence>
<dbReference type="SUPFAM" id="SSF50494">
    <property type="entry name" value="Trypsin-like serine proteases"/>
    <property type="match status" value="1"/>
</dbReference>
<dbReference type="Pfam" id="PF10459">
    <property type="entry name" value="Peptidase_S46"/>
    <property type="match status" value="1"/>
</dbReference>
<comment type="caution">
    <text evidence="8">The sequence shown here is derived from an EMBL/GenBank/DDBJ whole genome shotgun (WGS) entry which is preliminary data.</text>
</comment>
<dbReference type="Proteomes" id="UP000238042">
    <property type="component" value="Unassembled WGS sequence"/>
</dbReference>
<comment type="function">
    <text evidence="7">Catalyzes the removal of dipeptides from the N-terminus of oligopeptides.</text>
</comment>
<keyword evidence="5 7" id="KW-0378">Hydrolase</keyword>
<evidence type="ECO:0000313" key="9">
    <source>
        <dbReference type="Proteomes" id="UP000238042"/>
    </source>
</evidence>
<keyword evidence="2 7" id="KW-0031">Aminopeptidase</keyword>
<dbReference type="GO" id="GO:0006508">
    <property type="term" value="P:proteolysis"/>
    <property type="evidence" value="ECO:0007669"/>
    <property type="project" value="UniProtKB-KW"/>
</dbReference>
<feature type="chain" id="PRO_5022992397" description="Dipeptidyl-peptidase" evidence="7">
    <location>
        <begin position="21"/>
        <end position="712"/>
    </location>
</feature>
<evidence type="ECO:0000256" key="6">
    <source>
        <dbReference type="ARBA" id="ARBA00022825"/>
    </source>
</evidence>
<name>A0A2S8AEU3_9FLAO</name>
<dbReference type="GO" id="GO:0008239">
    <property type="term" value="F:dipeptidyl-peptidase activity"/>
    <property type="evidence" value="ECO:0007669"/>
    <property type="project" value="UniProtKB-UniRule"/>
</dbReference>
<proteinExistence type="inferred from homology"/>
<keyword evidence="4 7" id="KW-0732">Signal</keyword>
<evidence type="ECO:0000313" key="8">
    <source>
        <dbReference type="EMBL" id="PQL94139.1"/>
    </source>
</evidence>
<comment type="similarity">
    <text evidence="1 7">Belongs to the peptidase S46 family.</text>
</comment>
<evidence type="ECO:0000256" key="1">
    <source>
        <dbReference type="ARBA" id="ARBA00010491"/>
    </source>
</evidence>
<evidence type="ECO:0000256" key="3">
    <source>
        <dbReference type="ARBA" id="ARBA00022670"/>
    </source>
</evidence>
<sequence>MKLIKILNLLFIFFSSYCFSQEGGMWIPNQLNEKEMRQLGMKISTKQIFNSQKPSLKDAIAHFGRGCTSEVISPQGLLLTNHHCGYSQIQSHSTIENNLLNNGFWAKNLEEELPNKNLTATFIVDIKEVTQEIVNNLPTKVTEEKRKILIDSIIEKVSLTIPKKDYQQVMIYPFYKGNQYYAFITETYEDVRLVGTPPSSIGKFGSDTDNWVWPRHTGDFSIFRIYADKNNHPAKYSKDNIPYTPKYFLPISIKEKKEGDFSFIYGFPGKTDEYLPGSALIQTLEIENPIRISLRDASLKILDEEMRTKPEIKIKYAAKYASIANGWKKWMGESQGLKRTDALQKKNEFESLFTQRIQLKKENLSEYGNLLSLLNKIYKDNSQYKKAHTYFNEVFYVNSETFRMSYIILNLLNSTPENFVKNQKKVSDIISELYKNYDAEIDAKVSAKLLFMYSQNVEKVFQASGYENYKDNVSAQDFITQLWEKSSLTGKNGNIIQILSSGNYKEIAETLSQDPVINFMKPYYEIYRKSIVPNFIANQSKLDSLQRIYMKAQLEIFPEKKFYPDANSTLRVSYGKIDGYSPEDAVYYKPFTTLQGVIEKYIPSDYEFDVPQKLFELYKSKEYGKYEQDGNLPVNYIATNHTTGGNSGSPAFDAFGNLTGLNFDRVWEGTMSDLNYDPSICRNIMVDIRYILFIIDKYAGASRLLKEMKIIQ</sequence>
<feature type="signal peptide" evidence="7">
    <location>
        <begin position="1"/>
        <end position="20"/>
    </location>
</feature>
<dbReference type="PANTHER" id="PTHR38469:SF1">
    <property type="entry name" value="PERIPLASMIC PEPTIDASE SUBFAMILY S1B"/>
    <property type="match status" value="1"/>
</dbReference>
<evidence type="ECO:0000256" key="2">
    <source>
        <dbReference type="ARBA" id="ARBA00022438"/>
    </source>
</evidence>
<evidence type="ECO:0000256" key="4">
    <source>
        <dbReference type="ARBA" id="ARBA00022729"/>
    </source>
</evidence>
<accession>A0A2S8AEU3</accession>
<reference evidence="8 9" key="1">
    <citation type="submission" date="2018-02" db="EMBL/GenBank/DDBJ databases">
        <title>Genome sequences of Apibacter spp., gut symbionts of Asian honey bees.</title>
        <authorList>
            <person name="Kwong W.K."/>
            <person name="Steele M.I."/>
            <person name="Moran N.A."/>
        </authorList>
    </citation>
    <scope>NUCLEOTIDE SEQUENCE [LARGE SCALE GENOMIC DNA]</scope>
    <source>
        <strain evidence="9">wkB301</strain>
    </source>
</reference>
<dbReference type="GO" id="GO:0070009">
    <property type="term" value="F:serine-type aminopeptidase activity"/>
    <property type="evidence" value="ECO:0007669"/>
    <property type="project" value="UniProtKB-UniRule"/>
</dbReference>